<evidence type="ECO:0000256" key="1">
    <source>
        <dbReference type="SAM" id="MobiDB-lite"/>
    </source>
</evidence>
<dbReference type="Pfam" id="PF07797">
    <property type="entry name" value="DUF1639"/>
    <property type="match status" value="1"/>
</dbReference>
<proteinExistence type="predicted"/>
<dbReference type="PANTHER" id="PTHR33130">
    <property type="entry name" value="PUTATIVE (DUF1639)-RELATED"/>
    <property type="match status" value="1"/>
</dbReference>
<dbReference type="PANTHER" id="PTHR33130:SF39">
    <property type="entry name" value="DUF1639 FAMILY PROTEIN"/>
    <property type="match status" value="1"/>
</dbReference>
<feature type="region of interest" description="Disordered" evidence="1">
    <location>
        <begin position="35"/>
        <end position="61"/>
    </location>
</feature>
<gene>
    <name evidence="3" type="primary">LOC104765689</name>
</gene>
<organism evidence="2 3">
    <name type="scientific">Camelina sativa</name>
    <name type="common">False flax</name>
    <name type="synonym">Myagrum sativum</name>
    <dbReference type="NCBI Taxonomy" id="90675"/>
    <lineage>
        <taxon>Eukaryota</taxon>
        <taxon>Viridiplantae</taxon>
        <taxon>Streptophyta</taxon>
        <taxon>Embryophyta</taxon>
        <taxon>Tracheophyta</taxon>
        <taxon>Spermatophyta</taxon>
        <taxon>Magnoliopsida</taxon>
        <taxon>eudicotyledons</taxon>
        <taxon>Gunneridae</taxon>
        <taxon>Pentapetalae</taxon>
        <taxon>rosids</taxon>
        <taxon>malvids</taxon>
        <taxon>Brassicales</taxon>
        <taxon>Brassicaceae</taxon>
        <taxon>Camelineae</taxon>
        <taxon>Camelina</taxon>
    </lineage>
</organism>
<protein>
    <submittedName>
        <fullName evidence="3">Uncharacterized protein LOC104765689</fullName>
    </submittedName>
</protein>
<evidence type="ECO:0000313" key="3">
    <source>
        <dbReference type="RefSeq" id="XP_010487745.1"/>
    </source>
</evidence>
<evidence type="ECO:0000313" key="2">
    <source>
        <dbReference type="Proteomes" id="UP000694864"/>
    </source>
</evidence>
<dbReference type="GeneID" id="104765689"/>
<keyword evidence="2" id="KW-1185">Reference proteome</keyword>
<dbReference type="InterPro" id="IPR012438">
    <property type="entry name" value="DUF1639"/>
</dbReference>
<reference evidence="3" key="2">
    <citation type="submission" date="2025-08" db="UniProtKB">
        <authorList>
            <consortium name="RefSeq"/>
        </authorList>
    </citation>
    <scope>IDENTIFICATION</scope>
    <source>
        <tissue evidence="3">Leaf</tissue>
    </source>
</reference>
<name>A0ABM0XLK9_CAMSA</name>
<accession>A0ABM0XLK9</accession>
<dbReference type="Proteomes" id="UP000694864">
    <property type="component" value="Chromosome 19"/>
</dbReference>
<sequence length="237" mass="26353">MEFPPLPERSKRLHNFTLPYLRWGQQRFLRCVKLPPHHHHHRSSPSSSSPPDHHRTRSNNAGGEELTLDLLYDAGNNKPKQLSSVLGNVGGDERNNTNGSGDVVAVSVAARPWNLRTRRAACNEPGDESTRIIESSSSSSLLLRRHEIGGGVKRGGGSSEDHIHGDGDLHNKVKFSVSLLREEIEQDFSALIGKKPPRRPKKRPRLVQKQINNLLPGLWLGEEVTADSYDVPEAVET</sequence>
<dbReference type="RefSeq" id="XP_010487745.1">
    <property type="nucleotide sequence ID" value="XM_010489443.2"/>
</dbReference>
<reference evidence="2" key="1">
    <citation type="journal article" date="2014" name="Nat. Commun.">
        <title>The emerging biofuel crop Camelina sativa retains a highly undifferentiated hexaploid genome structure.</title>
        <authorList>
            <person name="Kagale S."/>
            <person name="Koh C."/>
            <person name="Nixon J."/>
            <person name="Bollina V."/>
            <person name="Clarke W.E."/>
            <person name="Tuteja R."/>
            <person name="Spillane C."/>
            <person name="Robinson S.J."/>
            <person name="Links M.G."/>
            <person name="Clarke C."/>
            <person name="Higgins E.E."/>
            <person name="Huebert T."/>
            <person name="Sharpe A.G."/>
            <person name="Parkin I.A."/>
        </authorList>
    </citation>
    <scope>NUCLEOTIDE SEQUENCE [LARGE SCALE GENOMIC DNA]</scope>
    <source>
        <strain evidence="2">cv. DH55</strain>
    </source>
</reference>